<dbReference type="Proteomes" id="UP000002899">
    <property type="component" value="Chromosome III"/>
</dbReference>
<dbReference type="VEuPathDB" id="PiroplasmaDB:BMR1_03g03620"/>
<reference evidence="1 2" key="3">
    <citation type="journal article" date="2016" name="Sci. Rep.">
        <title>Genome-wide diversity and gene expression profiling of Babesia microti isolates identify polymorphic genes that mediate host-pathogen interactions.</title>
        <authorList>
            <person name="Silva J.C."/>
            <person name="Cornillot E."/>
            <person name="McCracken C."/>
            <person name="Usmani-Brown S."/>
            <person name="Dwivedi A."/>
            <person name="Ifeonu O.O."/>
            <person name="Crabtree J."/>
            <person name="Gotia H.T."/>
            <person name="Virji A.Z."/>
            <person name="Reynes C."/>
            <person name="Colinge J."/>
            <person name="Kumar V."/>
            <person name="Lawres L."/>
            <person name="Pazzi J.E."/>
            <person name="Pablo J.V."/>
            <person name="Hung C."/>
            <person name="Brancato J."/>
            <person name="Kumari P."/>
            <person name="Orvis J."/>
            <person name="Tretina K."/>
            <person name="Chibucos M."/>
            <person name="Ott S."/>
            <person name="Sadzewicz L."/>
            <person name="Sengamalay N."/>
            <person name="Shetty A.C."/>
            <person name="Su Q."/>
            <person name="Tallon L."/>
            <person name="Fraser C.M."/>
            <person name="Frutos R."/>
            <person name="Molina D.M."/>
            <person name="Krause P.J."/>
            <person name="Ben Mamoun C."/>
        </authorList>
    </citation>
    <scope>NUCLEOTIDE SEQUENCE [LARGE SCALE GENOMIC DNA]</scope>
    <source>
        <strain evidence="1 2">RI</strain>
    </source>
</reference>
<dbReference type="InterPro" id="IPR018247">
    <property type="entry name" value="EF_Hand_1_Ca_BS"/>
</dbReference>
<dbReference type="PROSITE" id="PS00018">
    <property type="entry name" value="EF_HAND_1"/>
    <property type="match status" value="1"/>
</dbReference>
<dbReference type="GeneID" id="24425370"/>
<proteinExistence type="predicted"/>
<dbReference type="EMBL" id="LN871598">
    <property type="protein sequence ID" value="CTQ41324.1"/>
    <property type="molecule type" value="Genomic_DNA"/>
</dbReference>
<gene>
    <name evidence="1" type="ORF">BMR1_03g03620</name>
</gene>
<evidence type="ECO:0000313" key="1">
    <source>
        <dbReference type="EMBL" id="CTQ41324.1"/>
    </source>
</evidence>
<sequence length="118" mass="13635">MPKKHSLGDISKQFIKSSDGIDVFKIFKTIDFDTEKLVDDEEVVKSFSFIAKFLNSTVEDKQKVVEDVDIFILKHYLTHFENKIPPNACNSFFKPLEQQATTCKARDILYLLNLDTDI</sequence>
<reference evidence="1 2" key="2">
    <citation type="journal article" date="2013" name="PLoS ONE">
        <title>Whole genome mapping and re-organization of the nuclear and mitochondrial genomes of Babesia microti isolates.</title>
        <authorList>
            <person name="Cornillot E."/>
            <person name="Dassouli A."/>
            <person name="Garg A."/>
            <person name="Pachikara N."/>
            <person name="Randazzo S."/>
            <person name="Depoix D."/>
            <person name="Carcy B."/>
            <person name="Delbecq S."/>
            <person name="Frutos R."/>
            <person name="Silva J.C."/>
            <person name="Sutton R."/>
            <person name="Krause P.J."/>
            <person name="Mamoun C.B."/>
        </authorList>
    </citation>
    <scope>NUCLEOTIDE SEQUENCE [LARGE SCALE GENOMIC DNA]</scope>
    <source>
        <strain evidence="1 2">RI</strain>
    </source>
</reference>
<reference evidence="1 2" key="1">
    <citation type="journal article" date="2012" name="Nucleic Acids Res.">
        <title>Sequencing of the smallest Apicomplexan genome from the human pathogen Babesia microti.</title>
        <authorList>
            <person name="Cornillot E."/>
            <person name="Hadj-Kaddour K."/>
            <person name="Dassouli A."/>
            <person name="Noel B."/>
            <person name="Ranwez V."/>
            <person name="Vacherie B."/>
            <person name="Augagneur Y."/>
            <person name="Bres V."/>
            <person name="Duclos A."/>
            <person name="Randazzo S."/>
            <person name="Carcy B."/>
            <person name="Debierre-Grockiego F."/>
            <person name="Delbecq S."/>
            <person name="Moubri-Menage K."/>
            <person name="Shams-Eldin H."/>
            <person name="Usmani-Brown S."/>
            <person name="Bringaud F."/>
            <person name="Wincker P."/>
            <person name="Vivares C.P."/>
            <person name="Schwarz R.T."/>
            <person name="Schetters T.P."/>
            <person name="Krause P.J."/>
            <person name="Gorenflot A."/>
            <person name="Berry V."/>
            <person name="Barbe V."/>
            <person name="Ben Mamoun C."/>
        </authorList>
    </citation>
    <scope>NUCLEOTIDE SEQUENCE [LARGE SCALE GENOMIC DNA]</scope>
    <source>
        <strain evidence="1 2">RI</strain>
    </source>
</reference>
<protein>
    <submittedName>
        <fullName evidence="1">Uncharacterized protein</fullName>
    </submittedName>
</protein>
<accession>A0A0K3ANM6</accession>
<dbReference type="KEGG" id="bmic:BMR1_03g03620"/>
<keyword evidence="2" id="KW-1185">Reference proteome</keyword>
<organism evidence="1 2">
    <name type="scientific">Babesia microti (strain RI)</name>
    <dbReference type="NCBI Taxonomy" id="1133968"/>
    <lineage>
        <taxon>Eukaryota</taxon>
        <taxon>Sar</taxon>
        <taxon>Alveolata</taxon>
        <taxon>Apicomplexa</taxon>
        <taxon>Aconoidasida</taxon>
        <taxon>Piroplasmida</taxon>
        <taxon>Babesiidae</taxon>
        <taxon>Babesia</taxon>
    </lineage>
</organism>
<dbReference type="AlphaFoldDB" id="A0A0K3ANM6"/>
<evidence type="ECO:0000313" key="2">
    <source>
        <dbReference type="Proteomes" id="UP000002899"/>
    </source>
</evidence>
<name>A0A0K3ANM6_BABMR</name>
<dbReference type="RefSeq" id="XP_012649335.1">
    <property type="nucleotide sequence ID" value="XM_012793881.1"/>
</dbReference>